<sequence length="576" mass="63787">MPRASSSRSHAARTCIACKRGKRRCELPSTSQRVEGGVTLMLEDSCTRCRRLQAPCILDATYRYAHLHTLTIAPTPPAPITDESTVPVKVDLYTHPKSVDDYQQFFPRYLPFTLMNDFYVHTAAKLPKHPCLMDTPDVEFDSLVSDEHAKLASEWAEEHVTWWLPFTPSIAQVRELRRAGDTSSTLLFLEAAQCDLALQHAAFPVSPANADKVATWAARYCQQLLANPTGQYVTAAFLLAAWFLPLLPDNSVFRELATYALRSCEGDTFESRISRVCASALLGGALLDNDESFCDQSAALQLPSVAELDALATEIETATTLTNRQKAACHGIILRCHSWIVMKKCLIDVRDAQLSDESEPRQLSRIDDARIEFTNANRGLCNRRRAVLSTSHLAAWLEFESCALDLLISGMLLHFTLGDNFTPQSFYDVSTCRAGSEALQTFVRVHGPINAESTECLLAALANLPTKDVLYPTTLTFAYAMRGVIMALEIHATSFKLWREPPPREPVWNLLLRTADDTLRRLKGGGGQVAAPPQPTSLANGFEPDAGFESQGFDPMVASFAAWIAGINWNQFVMPE</sequence>
<dbReference type="InterPro" id="IPR036864">
    <property type="entry name" value="Zn2-C6_fun-type_DNA-bd_sf"/>
</dbReference>
<proteinExistence type="predicted"/>
<protein>
    <recommendedName>
        <fullName evidence="3">Zn(2)-C6 fungal-type domain-containing protein</fullName>
    </recommendedName>
</protein>
<comment type="caution">
    <text evidence="1">The sequence shown here is derived from an EMBL/GenBank/DDBJ whole genome shotgun (WGS) entry which is preliminary data.</text>
</comment>
<organism evidence="1 2">
    <name type="scientific">Cutaneotrichosporon spelunceum</name>
    <dbReference type="NCBI Taxonomy" id="1672016"/>
    <lineage>
        <taxon>Eukaryota</taxon>
        <taxon>Fungi</taxon>
        <taxon>Dikarya</taxon>
        <taxon>Basidiomycota</taxon>
        <taxon>Agaricomycotina</taxon>
        <taxon>Tremellomycetes</taxon>
        <taxon>Trichosporonales</taxon>
        <taxon>Trichosporonaceae</taxon>
        <taxon>Cutaneotrichosporon</taxon>
    </lineage>
</organism>
<dbReference type="GO" id="GO:0000981">
    <property type="term" value="F:DNA-binding transcription factor activity, RNA polymerase II-specific"/>
    <property type="evidence" value="ECO:0007669"/>
    <property type="project" value="InterPro"/>
</dbReference>
<accession>A0AAD3TV42</accession>
<keyword evidence="2" id="KW-1185">Reference proteome</keyword>
<evidence type="ECO:0008006" key="3">
    <source>
        <dbReference type="Google" id="ProtNLM"/>
    </source>
</evidence>
<gene>
    <name evidence="1" type="ORF">CspeluHIS016_0402970</name>
</gene>
<dbReference type="EMBL" id="BTCM01000004">
    <property type="protein sequence ID" value="GMK57463.1"/>
    <property type="molecule type" value="Genomic_DNA"/>
</dbReference>
<reference evidence="1" key="2">
    <citation type="submission" date="2023-06" db="EMBL/GenBank/DDBJ databases">
        <authorList>
            <person name="Kobayashi Y."/>
            <person name="Kayamori A."/>
            <person name="Aoki K."/>
            <person name="Shiwa Y."/>
            <person name="Fujita N."/>
            <person name="Sugita T."/>
            <person name="Iwasaki W."/>
            <person name="Tanaka N."/>
            <person name="Takashima M."/>
        </authorList>
    </citation>
    <scope>NUCLEOTIDE SEQUENCE</scope>
    <source>
        <strain evidence="1">HIS016</strain>
    </source>
</reference>
<evidence type="ECO:0000313" key="1">
    <source>
        <dbReference type="EMBL" id="GMK57463.1"/>
    </source>
</evidence>
<dbReference type="SUPFAM" id="SSF57701">
    <property type="entry name" value="Zn2/Cys6 DNA-binding domain"/>
    <property type="match status" value="1"/>
</dbReference>
<dbReference type="Proteomes" id="UP001222932">
    <property type="component" value="Unassembled WGS sequence"/>
</dbReference>
<dbReference type="GO" id="GO:0008270">
    <property type="term" value="F:zinc ion binding"/>
    <property type="evidence" value="ECO:0007669"/>
    <property type="project" value="InterPro"/>
</dbReference>
<name>A0AAD3TV42_9TREE</name>
<reference evidence="1" key="1">
    <citation type="journal article" date="2023" name="BMC Genomics">
        <title>Chromosome-level genome assemblies of Cutaneotrichosporon spp. (Trichosporonales, Basidiomycota) reveal imbalanced evolution between nucleotide sequences and chromosome synteny.</title>
        <authorList>
            <person name="Kobayashi Y."/>
            <person name="Kayamori A."/>
            <person name="Aoki K."/>
            <person name="Shiwa Y."/>
            <person name="Matsutani M."/>
            <person name="Fujita N."/>
            <person name="Sugita T."/>
            <person name="Iwasaki W."/>
            <person name="Tanaka N."/>
            <person name="Takashima M."/>
        </authorList>
    </citation>
    <scope>NUCLEOTIDE SEQUENCE</scope>
    <source>
        <strain evidence="1">HIS016</strain>
    </source>
</reference>
<evidence type="ECO:0000313" key="2">
    <source>
        <dbReference type="Proteomes" id="UP001222932"/>
    </source>
</evidence>
<dbReference type="AlphaFoldDB" id="A0AAD3TV42"/>